<reference evidence="2" key="1">
    <citation type="submission" date="2023-06" db="EMBL/GenBank/DDBJ databases">
        <title>Genomic analysis of the entomopathogenic nematode Steinernema hermaphroditum.</title>
        <authorList>
            <person name="Schwarz E.M."/>
            <person name="Heppert J.K."/>
            <person name="Baniya A."/>
            <person name="Schwartz H.T."/>
            <person name="Tan C.-H."/>
            <person name="Antoshechkin I."/>
            <person name="Sternberg P.W."/>
            <person name="Goodrich-Blair H."/>
            <person name="Dillman A.R."/>
        </authorList>
    </citation>
    <scope>NUCLEOTIDE SEQUENCE</scope>
    <source>
        <strain evidence="2">PS9179</strain>
        <tissue evidence="2">Whole animal</tissue>
    </source>
</reference>
<dbReference type="AlphaFoldDB" id="A0AA39LP21"/>
<keyword evidence="3" id="KW-1185">Reference proteome</keyword>
<evidence type="ECO:0008006" key="4">
    <source>
        <dbReference type="Google" id="ProtNLM"/>
    </source>
</evidence>
<dbReference type="EMBL" id="JAUCMV010000004">
    <property type="protein sequence ID" value="KAK0404059.1"/>
    <property type="molecule type" value="Genomic_DNA"/>
</dbReference>
<accession>A0AA39LP21</accession>
<gene>
    <name evidence="2" type="ORF">QR680_017263</name>
</gene>
<evidence type="ECO:0000313" key="2">
    <source>
        <dbReference type="EMBL" id="KAK0404059.1"/>
    </source>
</evidence>
<comment type="caution">
    <text evidence="2">The sequence shown here is derived from an EMBL/GenBank/DDBJ whole genome shotgun (WGS) entry which is preliminary data.</text>
</comment>
<name>A0AA39LP21_9BILA</name>
<evidence type="ECO:0000313" key="3">
    <source>
        <dbReference type="Proteomes" id="UP001175271"/>
    </source>
</evidence>
<sequence length="162" mass="18777">MDCKAGVEFDEELLDKFVFTRHYGLTPSNINDKLYNIVVEAWRSVVLDRFIVAIEFTSAEAAEAFKVNCLTKIFMNGKLLVFLNEVTRYLFSYVLRLPRTMTLPQDVKQLEKHEDEQEIIERIKKTEKEVAELKAELQNLTYEADGYEKAANVLKAMKSSKN</sequence>
<evidence type="ECO:0000256" key="1">
    <source>
        <dbReference type="SAM" id="Coils"/>
    </source>
</evidence>
<feature type="coiled-coil region" evidence="1">
    <location>
        <begin position="116"/>
        <end position="150"/>
    </location>
</feature>
<proteinExistence type="predicted"/>
<protein>
    <recommendedName>
        <fullName evidence="4">Protein MIS12 homolog</fullName>
    </recommendedName>
</protein>
<keyword evidence="1" id="KW-0175">Coiled coil</keyword>
<organism evidence="2 3">
    <name type="scientific">Steinernema hermaphroditum</name>
    <dbReference type="NCBI Taxonomy" id="289476"/>
    <lineage>
        <taxon>Eukaryota</taxon>
        <taxon>Metazoa</taxon>
        <taxon>Ecdysozoa</taxon>
        <taxon>Nematoda</taxon>
        <taxon>Chromadorea</taxon>
        <taxon>Rhabditida</taxon>
        <taxon>Tylenchina</taxon>
        <taxon>Panagrolaimomorpha</taxon>
        <taxon>Strongyloidoidea</taxon>
        <taxon>Steinernematidae</taxon>
        <taxon>Steinernema</taxon>
    </lineage>
</organism>
<dbReference type="Proteomes" id="UP001175271">
    <property type="component" value="Unassembled WGS sequence"/>
</dbReference>